<accession>A0A0G0UK32</accession>
<dbReference type="GO" id="GO:0008173">
    <property type="term" value="F:RNA methyltransferase activity"/>
    <property type="evidence" value="ECO:0007669"/>
    <property type="project" value="InterPro"/>
</dbReference>
<dbReference type="InterPro" id="IPR033671">
    <property type="entry name" value="TrmH"/>
</dbReference>
<dbReference type="GO" id="GO:0002938">
    <property type="term" value="P:tRNA guanine ribose methylation"/>
    <property type="evidence" value="ECO:0007669"/>
    <property type="project" value="TreeGrafter"/>
</dbReference>
<dbReference type="Proteomes" id="UP000033918">
    <property type="component" value="Unassembled WGS sequence"/>
</dbReference>
<evidence type="ECO:0000259" key="7">
    <source>
        <dbReference type="Pfam" id="PF00588"/>
    </source>
</evidence>
<dbReference type="InterPro" id="IPR001537">
    <property type="entry name" value="SpoU_MeTrfase"/>
</dbReference>
<evidence type="ECO:0000256" key="2">
    <source>
        <dbReference type="ARBA" id="ARBA00022603"/>
    </source>
</evidence>
<evidence type="ECO:0000256" key="4">
    <source>
        <dbReference type="ARBA" id="ARBA00022691"/>
    </source>
</evidence>
<protein>
    <submittedName>
        <fullName evidence="8">tRNA/rRNA methyltransferase</fullName>
    </submittedName>
</protein>
<gene>
    <name evidence="8" type="ORF">UU38_C0001G0031</name>
</gene>
<dbReference type="Gene3D" id="3.40.1280.10">
    <property type="match status" value="1"/>
</dbReference>
<dbReference type="GO" id="GO:0000049">
    <property type="term" value="F:tRNA binding"/>
    <property type="evidence" value="ECO:0007669"/>
    <property type="project" value="UniProtKB-KW"/>
</dbReference>
<keyword evidence="3 8" id="KW-0808">Transferase</keyword>
<proteinExistence type="predicted"/>
<dbReference type="PANTHER" id="PTHR43453:SF1">
    <property type="entry name" value="TRNA_RRNA METHYLTRANSFERASE SPOU TYPE DOMAIN-CONTAINING PROTEIN"/>
    <property type="match status" value="1"/>
</dbReference>
<keyword evidence="6" id="KW-0694">RNA-binding</keyword>
<dbReference type="Pfam" id="PF00588">
    <property type="entry name" value="SpoU_methylase"/>
    <property type="match status" value="1"/>
</dbReference>
<reference evidence="8 9" key="1">
    <citation type="journal article" date="2015" name="Nature">
        <title>rRNA introns, odd ribosomes, and small enigmatic genomes across a large radiation of phyla.</title>
        <authorList>
            <person name="Brown C.T."/>
            <person name="Hug L.A."/>
            <person name="Thomas B.C."/>
            <person name="Sharon I."/>
            <person name="Castelle C.J."/>
            <person name="Singh A."/>
            <person name="Wilkins M.J."/>
            <person name="Williams K.H."/>
            <person name="Banfield J.F."/>
        </authorList>
    </citation>
    <scope>NUCLEOTIDE SEQUENCE [LARGE SCALE GENOMIC DNA]</scope>
</reference>
<dbReference type="SUPFAM" id="SSF75217">
    <property type="entry name" value="alpha/beta knot"/>
    <property type="match status" value="1"/>
</dbReference>
<evidence type="ECO:0000256" key="3">
    <source>
        <dbReference type="ARBA" id="ARBA00022679"/>
    </source>
</evidence>
<keyword evidence="1" id="KW-0820">tRNA-binding</keyword>
<evidence type="ECO:0000256" key="1">
    <source>
        <dbReference type="ARBA" id="ARBA00022555"/>
    </source>
</evidence>
<dbReference type="EMBL" id="LCAK01000001">
    <property type="protein sequence ID" value="KKR89129.1"/>
    <property type="molecule type" value="Genomic_DNA"/>
</dbReference>
<organism evidence="8 9">
    <name type="scientific">Candidatus Wolfebacteria bacterium GW2011_GWB1_41_12</name>
    <dbReference type="NCBI Taxonomy" id="1619006"/>
    <lineage>
        <taxon>Bacteria</taxon>
        <taxon>Candidatus Wolfeibacteriota</taxon>
    </lineage>
</organism>
<keyword evidence="2 8" id="KW-0489">Methyltransferase</keyword>
<keyword evidence="4" id="KW-0949">S-adenosyl-L-methionine</keyword>
<evidence type="ECO:0000256" key="6">
    <source>
        <dbReference type="ARBA" id="ARBA00022884"/>
    </source>
</evidence>
<dbReference type="InterPro" id="IPR029026">
    <property type="entry name" value="tRNA_m1G_MTases_N"/>
</dbReference>
<feature type="domain" description="tRNA/rRNA methyltransferase SpoU type" evidence="7">
    <location>
        <begin position="2"/>
        <end position="158"/>
    </location>
</feature>
<evidence type="ECO:0000256" key="5">
    <source>
        <dbReference type="ARBA" id="ARBA00022694"/>
    </source>
</evidence>
<dbReference type="PANTHER" id="PTHR43453">
    <property type="entry name" value="RRNA METHYLASE-LIKE"/>
    <property type="match status" value="1"/>
</dbReference>
<dbReference type="InterPro" id="IPR029028">
    <property type="entry name" value="Alpha/beta_knot_MTases"/>
</dbReference>
<sequence>MTVILHNLRSLHNVGSIFRTADAAGIEKIYLCGITPKPIDELGKPRPQLAKVSLGAEKYVKWEKCGQTARLIDKLKKQKYKIFAVEQNKKSIPYYRIHYPIRRSSDRIVKKKKIVLVLGNEIKGLPQSILKRADKILEIPMKGKKESLNVAVAFGIVVFHLRY</sequence>
<dbReference type="AlphaFoldDB" id="A0A0G0UK32"/>
<keyword evidence="5" id="KW-0819">tRNA processing</keyword>
<comment type="caution">
    <text evidence="8">The sequence shown here is derived from an EMBL/GenBank/DDBJ whole genome shotgun (WGS) entry which is preliminary data.</text>
</comment>
<name>A0A0G0UK32_9BACT</name>
<evidence type="ECO:0000313" key="8">
    <source>
        <dbReference type="EMBL" id="KKR89129.1"/>
    </source>
</evidence>
<evidence type="ECO:0000313" key="9">
    <source>
        <dbReference type="Proteomes" id="UP000033918"/>
    </source>
</evidence>